<evidence type="ECO:0000256" key="2">
    <source>
        <dbReference type="ARBA" id="ARBA00004477"/>
    </source>
</evidence>
<keyword evidence="8" id="KW-0007">Acetylation</keyword>
<evidence type="ECO:0000256" key="4">
    <source>
        <dbReference type="ARBA" id="ARBA00022679"/>
    </source>
</evidence>
<feature type="transmembrane region" description="Helical" evidence="13">
    <location>
        <begin position="74"/>
        <end position="99"/>
    </location>
</feature>
<dbReference type="RefSeq" id="WP_138220100.1">
    <property type="nucleotide sequence ID" value="NZ_VAUO01000006.1"/>
</dbReference>
<evidence type="ECO:0000313" key="15">
    <source>
        <dbReference type="Proteomes" id="UP000309819"/>
    </source>
</evidence>
<dbReference type="GO" id="GO:0016020">
    <property type="term" value="C:membrane"/>
    <property type="evidence" value="ECO:0007669"/>
    <property type="project" value="InterPro"/>
</dbReference>
<dbReference type="OrthoDB" id="6365081at2"/>
<evidence type="ECO:0000256" key="10">
    <source>
        <dbReference type="ARBA" id="ARBA00038540"/>
    </source>
</evidence>
<proteinExistence type="predicted"/>
<dbReference type="SUPFAM" id="SSF161084">
    <property type="entry name" value="MAPEG domain-like"/>
    <property type="match status" value="1"/>
</dbReference>
<evidence type="ECO:0000313" key="14">
    <source>
        <dbReference type="EMBL" id="TLP59029.1"/>
    </source>
</evidence>
<accession>A0A5R8YZV2</accession>
<dbReference type="PANTHER" id="PTHR10689">
    <property type="entry name" value="MICROSOMAL GLUTATHIONE S-TRANSFERASE 1"/>
    <property type="match status" value="1"/>
</dbReference>
<dbReference type="InterPro" id="IPR040162">
    <property type="entry name" value="MGST1-like"/>
</dbReference>
<feature type="transmembrane region" description="Helical" evidence="13">
    <location>
        <begin position="119"/>
        <end position="138"/>
    </location>
</feature>
<evidence type="ECO:0000256" key="9">
    <source>
        <dbReference type="ARBA" id="ARBA00023136"/>
    </source>
</evidence>
<dbReference type="PANTHER" id="PTHR10689:SF6">
    <property type="entry name" value="MICROSOMAL GLUTATHIONE S-TRANSFERASE 1"/>
    <property type="match status" value="1"/>
</dbReference>
<comment type="subunit">
    <text evidence="10">Homotrimer; The trimer binds only one molecule of glutathione.</text>
</comment>
<keyword evidence="6" id="KW-0256">Endoplasmic reticulum</keyword>
<comment type="function">
    <text evidence="1">Conjugation of reduced glutathione to a wide number of exogenous and endogenous hydrophobic electrophiles.</text>
</comment>
<dbReference type="Gene3D" id="1.20.120.550">
    <property type="entry name" value="Membrane associated eicosanoid/glutathione metabolism-like domain"/>
    <property type="match status" value="1"/>
</dbReference>
<evidence type="ECO:0000256" key="3">
    <source>
        <dbReference type="ARBA" id="ARBA00012452"/>
    </source>
</evidence>
<evidence type="ECO:0000256" key="1">
    <source>
        <dbReference type="ARBA" id="ARBA00003701"/>
    </source>
</evidence>
<dbReference type="EMBL" id="VAUO01000006">
    <property type="protein sequence ID" value="TLP59029.1"/>
    <property type="molecule type" value="Genomic_DNA"/>
</dbReference>
<evidence type="ECO:0000256" key="7">
    <source>
        <dbReference type="ARBA" id="ARBA00022989"/>
    </source>
</evidence>
<name>A0A5R8YZV2_9PSED</name>
<comment type="caution">
    <text evidence="14">The sequence shown here is derived from an EMBL/GenBank/DDBJ whole genome shotgun (WGS) entry which is preliminary data.</text>
</comment>
<gene>
    <name evidence="14" type="ORF">FEM01_14070</name>
</gene>
<feature type="transmembrane region" description="Helical" evidence="13">
    <location>
        <begin position="6"/>
        <end position="25"/>
    </location>
</feature>
<sequence>MSSALSVYAICVVLLFFKMLALSCYQGYFRLRYLAFTHAEDAAVFKRPAQPAERPEVVRAMHAWRNDLENIPMFVALGGLAIALEASAVSTAWLCAVFTAARVLHTMLYLACAQPWRTISYGVAVLCLIGLAVEVLVYL</sequence>
<dbReference type="InterPro" id="IPR023352">
    <property type="entry name" value="MAPEG-like_dom_sf"/>
</dbReference>
<evidence type="ECO:0000256" key="6">
    <source>
        <dbReference type="ARBA" id="ARBA00022824"/>
    </source>
</evidence>
<evidence type="ECO:0000256" key="12">
    <source>
        <dbReference type="ARBA" id="ARBA00049385"/>
    </source>
</evidence>
<dbReference type="AlphaFoldDB" id="A0A5R8YZV2"/>
<evidence type="ECO:0000256" key="11">
    <source>
        <dbReference type="ARBA" id="ARBA00039397"/>
    </source>
</evidence>
<keyword evidence="7 13" id="KW-1133">Transmembrane helix</keyword>
<dbReference type="GO" id="GO:0004364">
    <property type="term" value="F:glutathione transferase activity"/>
    <property type="evidence" value="ECO:0007669"/>
    <property type="project" value="UniProtKB-EC"/>
</dbReference>
<keyword evidence="15" id="KW-1185">Reference proteome</keyword>
<evidence type="ECO:0000256" key="8">
    <source>
        <dbReference type="ARBA" id="ARBA00022990"/>
    </source>
</evidence>
<dbReference type="Pfam" id="PF01124">
    <property type="entry name" value="MAPEG"/>
    <property type="match status" value="1"/>
</dbReference>
<comment type="catalytic activity">
    <reaction evidence="12">
        <text>RX + glutathione = an S-substituted glutathione + a halide anion + H(+)</text>
        <dbReference type="Rhea" id="RHEA:16437"/>
        <dbReference type="ChEBI" id="CHEBI:15378"/>
        <dbReference type="ChEBI" id="CHEBI:16042"/>
        <dbReference type="ChEBI" id="CHEBI:17792"/>
        <dbReference type="ChEBI" id="CHEBI:57925"/>
        <dbReference type="ChEBI" id="CHEBI:90779"/>
        <dbReference type="EC" id="2.5.1.18"/>
    </reaction>
    <physiologicalReaction direction="left-to-right" evidence="12">
        <dbReference type="Rhea" id="RHEA:16438"/>
    </physiologicalReaction>
</comment>
<dbReference type="InterPro" id="IPR001129">
    <property type="entry name" value="Membr-assoc_MAPEG"/>
</dbReference>
<evidence type="ECO:0000256" key="5">
    <source>
        <dbReference type="ARBA" id="ARBA00022692"/>
    </source>
</evidence>
<keyword evidence="5 13" id="KW-0812">Transmembrane</keyword>
<evidence type="ECO:0000256" key="13">
    <source>
        <dbReference type="SAM" id="Phobius"/>
    </source>
</evidence>
<organism evidence="14 15">
    <name type="scientific">Pseudomonas mosselii</name>
    <dbReference type="NCBI Taxonomy" id="78327"/>
    <lineage>
        <taxon>Bacteria</taxon>
        <taxon>Pseudomonadati</taxon>
        <taxon>Pseudomonadota</taxon>
        <taxon>Gammaproteobacteria</taxon>
        <taxon>Pseudomonadales</taxon>
        <taxon>Pseudomonadaceae</taxon>
        <taxon>Pseudomonas</taxon>
    </lineage>
</organism>
<keyword evidence="9 13" id="KW-0472">Membrane</keyword>
<dbReference type="EC" id="2.5.1.18" evidence="3"/>
<dbReference type="Proteomes" id="UP000309819">
    <property type="component" value="Unassembled WGS sequence"/>
</dbReference>
<keyword evidence="4" id="KW-0808">Transferase</keyword>
<comment type="subcellular location">
    <subcellularLocation>
        <location evidence="2">Endoplasmic reticulum membrane</location>
        <topology evidence="2">Multi-pass membrane protein</topology>
    </subcellularLocation>
</comment>
<protein>
    <recommendedName>
        <fullName evidence="11">Microsomal glutathione S-transferase 1</fullName>
        <ecNumber evidence="3">2.5.1.18</ecNumber>
    </recommendedName>
</protein>
<reference evidence="14 15" key="1">
    <citation type="submission" date="2019-05" db="EMBL/GenBank/DDBJ databases">
        <title>Pseudomonas sp. SC006 isolated from lettuce that can produce HBGAs.</title>
        <authorList>
            <person name="Wang D."/>
            <person name="Liao N."/>
            <person name="Liu D."/>
            <person name="Zhang Z."/>
            <person name="Zou S."/>
        </authorList>
    </citation>
    <scope>NUCLEOTIDE SEQUENCE [LARGE SCALE GENOMIC DNA]</scope>
    <source>
        <strain evidence="14 15">SC006</strain>
    </source>
</reference>